<name>A0A3N0ES68_SINP1</name>
<dbReference type="Proteomes" id="UP000267469">
    <property type="component" value="Unassembled WGS sequence"/>
</dbReference>
<protein>
    <submittedName>
        <fullName evidence="2">Uncharacterized protein</fullName>
    </submittedName>
</protein>
<dbReference type="OrthoDB" id="1442507at2"/>
<dbReference type="RefSeq" id="WP_123214996.1">
    <property type="nucleotide sequence ID" value="NZ_RJTM01000029.1"/>
</dbReference>
<dbReference type="AlphaFoldDB" id="A0A3N0ES68"/>
<sequence length="124" mass="14162">MLDGDPHKEDLIRKAVKESSPEIPSPDFVHHVMYRVEREGERKKTDKPIISPAAWGIIAAMVAGIVFLSLFKQENSWTVDLSFFSFLQISVSPFLWYSVGAIALLVLVQIPLLKIYHSRRIDHM</sequence>
<keyword evidence="1" id="KW-1133">Transmembrane helix</keyword>
<gene>
    <name evidence="2" type="ORF">ED312_05425</name>
</gene>
<keyword evidence="3" id="KW-1185">Reference proteome</keyword>
<organism evidence="2 3">
    <name type="scientific">Sinomicrobium pectinilyticum</name>
    <dbReference type="NCBI Taxonomy" id="1084421"/>
    <lineage>
        <taxon>Bacteria</taxon>
        <taxon>Pseudomonadati</taxon>
        <taxon>Bacteroidota</taxon>
        <taxon>Flavobacteriia</taxon>
        <taxon>Flavobacteriales</taxon>
        <taxon>Flavobacteriaceae</taxon>
        <taxon>Sinomicrobium</taxon>
    </lineage>
</organism>
<evidence type="ECO:0000256" key="1">
    <source>
        <dbReference type="SAM" id="Phobius"/>
    </source>
</evidence>
<accession>A0A3N0ES68</accession>
<evidence type="ECO:0000313" key="3">
    <source>
        <dbReference type="Proteomes" id="UP000267469"/>
    </source>
</evidence>
<feature type="transmembrane region" description="Helical" evidence="1">
    <location>
        <begin position="52"/>
        <end position="71"/>
    </location>
</feature>
<comment type="caution">
    <text evidence="2">The sequence shown here is derived from an EMBL/GenBank/DDBJ whole genome shotgun (WGS) entry which is preliminary data.</text>
</comment>
<feature type="transmembrane region" description="Helical" evidence="1">
    <location>
        <begin position="94"/>
        <end position="116"/>
    </location>
</feature>
<keyword evidence="1" id="KW-0812">Transmembrane</keyword>
<reference evidence="2 3" key="1">
    <citation type="submission" date="2018-10" db="EMBL/GenBank/DDBJ databases">
        <title>Sinomicrobium pectinilyticum sp. nov., a pectinase-producing bacterium isolated from alkaline and saline soil, and emended description of the genus Sinomicrobium.</title>
        <authorList>
            <person name="Cheng B."/>
            <person name="Li C."/>
            <person name="Lai Q."/>
            <person name="Du M."/>
            <person name="Shao Z."/>
            <person name="Xu P."/>
            <person name="Yang C."/>
        </authorList>
    </citation>
    <scope>NUCLEOTIDE SEQUENCE [LARGE SCALE GENOMIC DNA]</scope>
    <source>
        <strain evidence="2 3">5DNS001</strain>
    </source>
</reference>
<evidence type="ECO:0000313" key="2">
    <source>
        <dbReference type="EMBL" id="RNL90617.1"/>
    </source>
</evidence>
<keyword evidence="1" id="KW-0472">Membrane</keyword>
<proteinExistence type="predicted"/>
<dbReference type="EMBL" id="RJTM01000029">
    <property type="protein sequence ID" value="RNL90617.1"/>
    <property type="molecule type" value="Genomic_DNA"/>
</dbReference>